<evidence type="ECO:0000256" key="1">
    <source>
        <dbReference type="SAM" id="Phobius"/>
    </source>
</evidence>
<organism evidence="2 3">
    <name type="scientific">Cytophaga hutchinsonii (strain ATCC 33406 / DSM 1761 / CIP 103989 / NBRC 15051 / NCIMB 9469 / D465)</name>
    <dbReference type="NCBI Taxonomy" id="269798"/>
    <lineage>
        <taxon>Bacteria</taxon>
        <taxon>Pseudomonadati</taxon>
        <taxon>Bacteroidota</taxon>
        <taxon>Cytophagia</taxon>
        <taxon>Cytophagales</taxon>
        <taxon>Cytophagaceae</taxon>
        <taxon>Cytophaga</taxon>
    </lineage>
</organism>
<dbReference type="EMBL" id="CP000383">
    <property type="protein sequence ID" value="ABG60361.1"/>
    <property type="molecule type" value="Genomic_DNA"/>
</dbReference>
<keyword evidence="1" id="KW-0812">Transmembrane</keyword>
<dbReference type="Proteomes" id="UP000001822">
    <property type="component" value="Chromosome"/>
</dbReference>
<dbReference type="AlphaFoldDB" id="A0A6N4SVK0"/>
<dbReference type="OrthoDB" id="1435090at2"/>
<protein>
    <submittedName>
        <fullName evidence="2">Uncharacterized protein</fullName>
    </submittedName>
</protein>
<name>A0A6N4SVK0_CYTH3</name>
<keyword evidence="1" id="KW-1133">Transmembrane helix</keyword>
<feature type="transmembrane region" description="Helical" evidence="1">
    <location>
        <begin position="5"/>
        <end position="24"/>
    </location>
</feature>
<dbReference type="KEGG" id="chu:CHU_3121"/>
<reference evidence="2 3" key="1">
    <citation type="journal article" date="2007" name="Appl. Environ. Microbiol.">
        <title>Genome sequence of the cellulolytic gliding bacterium Cytophaga hutchinsonii.</title>
        <authorList>
            <person name="Xie G."/>
            <person name="Bruce D.C."/>
            <person name="Challacombe J.F."/>
            <person name="Chertkov O."/>
            <person name="Detter J.C."/>
            <person name="Gilna P."/>
            <person name="Han C.S."/>
            <person name="Lucas S."/>
            <person name="Misra M."/>
            <person name="Myers G.L."/>
            <person name="Richardson P."/>
            <person name="Tapia R."/>
            <person name="Thayer N."/>
            <person name="Thompson L.S."/>
            <person name="Brettin T.S."/>
            <person name="Henrissat B."/>
            <person name="Wilson D.B."/>
            <person name="McBride M.J."/>
        </authorList>
    </citation>
    <scope>NUCLEOTIDE SEQUENCE [LARGE SCALE GENOMIC DNA]</scope>
    <source>
        <strain evidence="3">ATCC 33406 / DSM 1761 / CIP 103989 / NBRC 15051 / NCIMB 9469 / D465</strain>
    </source>
</reference>
<keyword evidence="3" id="KW-1185">Reference proteome</keyword>
<evidence type="ECO:0000313" key="2">
    <source>
        <dbReference type="EMBL" id="ABG60361.1"/>
    </source>
</evidence>
<keyword evidence="1" id="KW-0472">Membrane</keyword>
<feature type="transmembrane region" description="Helical" evidence="1">
    <location>
        <begin position="90"/>
        <end position="111"/>
    </location>
</feature>
<sequence>MIFAAIYNIFWGILISIHPKVILFDDCDSIFVIIVLQCIGMLVGVYGIAYYFASRDPARYWPLIVVGLIGKILGPIGSLHYIFTNQLDPYFFWVNVFNDIIWIFPFCWILYHVYKRNLEYSEEDEEEDII</sequence>
<accession>A0A6N4SVK0</accession>
<feature type="transmembrane region" description="Helical" evidence="1">
    <location>
        <begin position="30"/>
        <end position="53"/>
    </location>
</feature>
<gene>
    <name evidence="2" type="ordered locus">CHU_3121</name>
</gene>
<feature type="transmembrane region" description="Helical" evidence="1">
    <location>
        <begin position="60"/>
        <end position="84"/>
    </location>
</feature>
<evidence type="ECO:0000313" key="3">
    <source>
        <dbReference type="Proteomes" id="UP000001822"/>
    </source>
</evidence>
<proteinExistence type="predicted"/>